<organism evidence="2 3">
    <name type="scientific">Toxocara canis</name>
    <name type="common">Canine roundworm</name>
    <dbReference type="NCBI Taxonomy" id="6265"/>
    <lineage>
        <taxon>Eukaryota</taxon>
        <taxon>Metazoa</taxon>
        <taxon>Ecdysozoa</taxon>
        <taxon>Nematoda</taxon>
        <taxon>Chromadorea</taxon>
        <taxon>Rhabditida</taxon>
        <taxon>Spirurina</taxon>
        <taxon>Ascaridomorpha</taxon>
        <taxon>Ascaridoidea</taxon>
        <taxon>Toxocaridae</taxon>
        <taxon>Toxocara</taxon>
    </lineage>
</organism>
<name>A0A183UPB5_TOXCA</name>
<keyword evidence="2" id="KW-1185">Reference proteome</keyword>
<dbReference type="EMBL" id="UYWY01020467">
    <property type="protein sequence ID" value="VDM41656.1"/>
    <property type="molecule type" value="Genomic_DNA"/>
</dbReference>
<reference evidence="3" key="1">
    <citation type="submission" date="2016-06" db="UniProtKB">
        <authorList>
            <consortium name="WormBaseParasite"/>
        </authorList>
    </citation>
    <scope>IDENTIFICATION</scope>
</reference>
<sequence>MGPAFLNADQLLAAVTQSAVSTPQMSKFYWYQSIGTKVIPQGRFVKPEGVHTKRYVLIGLGISVWYAARLIFDSIAVADLLGKLGGGVAPVISNQSSPAQLLNASLLDAN</sequence>
<evidence type="ECO:0000313" key="3">
    <source>
        <dbReference type="WBParaSite" id="TCNE_0001033501-mRNA-1"/>
    </source>
</evidence>
<protein>
    <submittedName>
        <fullName evidence="3">Transposase</fullName>
    </submittedName>
</protein>
<evidence type="ECO:0000313" key="1">
    <source>
        <dbReference type="EMBL" id="VDM41656.1"/>
    </source>
</evidence>
<dbReference type="WBParaSite" id="TCNE_0001033501-mRNA-1">
    <property type="protein sequence ID" value="TCNE_0001033501-mRNA-1"/>
    <property type="gene ID" value="TCNE_0001033501"/>
</dbReference>
<accession>A0A183UPB5</accession>
<reference evidence="1 2" key="2">
    <citation type="submission" date="2018-11" db="EMBL/GenBank/DDBJ databases">
        <authorList>
            <consortium name="Pathogen Informatics"/>
        </authorList>
    </citation>
    <scope>NUCLEOTIDE SEQUENCE [LARGE SCALE GENOMIC DNA]</scope>
</reference>
<evidence type="ECO:0000313" key="2">
    <source>
        <dbReference type="Proteomes" id="UP000050794"/>
    </source>
</evidence>
<dbReference type="Proteomes" id="UP000050794">
    <property type="component" value="Unassembled WGS sequence"/>
</dbReference>
<proteinExistence type="predicted"/>
<dbReference type="AlphaFoldDB" id="A0A183UPB5"/>
<gene>
    <name evidence="1" type="ORF">TCNE_LOCUS10335</name>
</gene>